<proteinExistence type="predicted"/>
<dbReference type="Gene3D" id="3.30.980.10">
    <property type="entry name" value="Threonyl-trna Synthetase, Chain A, domain 2"/>
    <property type="match status" value="1"/>
</dbReference>
<accession>A0A379ED89</accession>
<dbReference type="PANTHER" id="PTHR10357:SF205">
    <property type="entry name" value="O-GLYCOSYL HYDROLASE FAMILY 13"/>
    <property type="match status" value="1"/>
</dbReference>
<dbReference type="SUPFAM" id="SSF51445">
    <property type="entry name" value="(Trans)glycosidases"/>
    <property type="match status" value="1"/>
</dbReference>
<feature type="domain" description="Glycosyl hydrolase family 13 catalytic" evidence="3">
    <location>
        <begin position="9"/>
        <end position="435"/>
    </location>
</feature>
<feature type="domain" description="Threonyl/alanyl tRNA synthetase SAD" evidence="4">
    <location>
        <begin position="671"/>
        <end position="715"/>
    </location>
</feature>
<keyword evidence="1" id="KW-0479">Metal-binding</keyword>
<evidence type="ECO:0000259" key="3">
    <source>
        <dbReference type="SMART" id="SM00642"/>
    </source>
</evidence>
<evidence type="ECO:0000256" key="2">
    <source>
        <dbReference type="ARBA" id="ARBA00022833"/>
    </source>
</evidence>
<dbReference type="GO" id="GO:0004812">
    <property type="term" value="F:aminoacyl-tRNA ligase activity"/>
    <property type="evidence" value="ECO:0007669"/>
    <property type="project" value="InterPro"/>
</dbReference>
<dbReference type="GO" id="GO:0046872">
    <property type="term" value="F:metal ion binding"/>
    <property type="evidence" value="ECO:0007669"/>
    <property type="project" value="UniProtKB-KW"/>
</dbReference>
<keyword evidence="5" id="KW-0326">Glycosidase</keyword>
<dbReference type="PANTHER" id="PTHR10357">
    <property type="entry name" value="ALPHA-AMYLASE FAMILY MEMBER"/>
    <property type="match status" value="1"/>
</dbReference>
<dbReference type="Gene3D" id="2.60.40.1180">
    <property type="entry name" value="Golgi alpha-mannosidase II"/>
    <property type="match status" value="1"/>
</dbReference>
<evidence type="ECO:0000313" key="6">
    <source>
        <dbReference type="Proteomes" id="UP000255469"/>
    </source>
</evidence>
<dbReference type="AlphaFoldDB" id="A0A379ED89"/>
<protein>
    <submittedName>
        <fullName evidence="5">Neopullulanase</fullName>
        <ecNumber evidence="5">3.2.1.135</ecNumber>
    </submittedName>
</protein>
<dbReference type="InterPro" id="IPR012947">
    <property type="entry name" value="tRNA_SAD"/>
</dbReference>
<keyword evidence="2" id="KW-0862">Zinc</keyword>
<evidence type="ECO:0000259" key="4">
    <source>
        <dbReference type="SMART" id="SM00863"/>
    </source>
</evidence>
<name>A0A379ED89_9BACT</name>
<dbReference type="GO" id="GO:0009313">
    <property type="term" value="P:oligosaccharide catabolic process"/>
    <property type="evidence" value="ECO:0007669"/>
    <property type="project" value="TreeGrafter"/>
</dbReference>
<dbReference type="SUPFAM" id="SSF51011">
    <property type="entry name" value="Glycosyl hydrolase domain"/>
    <property type="match status" value="1"/>
</dbReference>
<dbReference type="Gene3D" id="3.20.20.80">
    <property type="entry name" value="Glycosidases"/>
    <property type="match status" value="2"/>
</dbReference>
<gene>
    <name evidence="5" type="primary">nplT</name>
    <name evidence="5" type="ORF">NCTC13067_01902</name>
</gene>
<dbReference type="Pfam" id="PF00128">
    <property type="entry name" value="Alpha-amylase"/>
    <property type="match status" value="1"/>
</dbReference>
<reference evidence="5 6" key="1">
    <citation type="submission" date="2018-06" db="EMBL/GenBank/DDBJ databases">
        <authorList>
            <consortium name="Pathogen Informatics"/>
            <person name="Doyle S."/>
        </authorList>
    </citation>
    <scope>NUCLEOTIDE SEQUENCE [LARGE SCALE GENOMIC DNA]</scope>
    <source>
        <strain evidence="5 6">NCTC13067</strain>
    </source>
</reference>
<dbReference type="Pfam" id="PF07973">
    <property type="entry name" value="tRNA_SAD"/>
    <property type="match status" value="1"/>
</dbReference>
<dbReference type="GO" id="GO:0031216">
    <property type="term" value="F:neopullulanase activity"/>
    <property type="evidence" value="ECO:0007669"/>
    <property type="project" value="UniProtKB-EC"/>
</dbReference>
<dbReference type="SUPFAM" id="SSF55186">
    <property type="entry name" value="ThrRS/AlaRS common domain"/>
    <property type="match status" value="1"/>
</dbReference>
<dbReference type="SMART" id="SM00642">
    <property type="entry name" value="Aamy"/>
    <property type="match status" value="1"/>
</dbReference>
<evidence type="ECO:0000256" key="1">
    <source>
        <dbReference type="ARBA" id="ARBA00022723"/>
    </source>
</evidence>
<dbReference type="GO" id="GO:0005524">
    <property type="term" value="F:ATP binding"/>
    <property type="evidence" value="ECO:0007669"/>
    <property type="project" value="InterPro"/>
</dbReference>
<dbReference type="InterPro" id="IPR006047">
    <property type="entry name" value="GH13_cat_dom"/>
</dbReference>
<dbReference type="Proteomes" id="UP000255469">
    <property type="component" value="Unassembled WGS sequence"/>
</dbReference>
<keyword evidence="5" id="KW-0378">Hydrolase</keyword>
<evidence type="ECO:0000313" key="5">
    <source>
        <dbReference type="EMBL" id="SUB94043.1"/>
    </source>
</evidence>
<dbReference type="InterPro" id="IPR018163">
    <property type="entry name" value="Thr/Ala-tRNA-synth_IIc_edit"/>
</dbReference>
<dbReference type="GO" id="GO:0004556">
    <property type="term" value="F:alpha-amylase activity"/>
    <property type="evidence" value="ECO:0007669"/>
    <property type="project" value="TreeGrafter"/>
</dbReference>
<dbReference type="RefSeq" id="WP_025068196.1">
    <property type="nucleotide sequence ID" value="NZ_CAUVPN010000005.1"/>
</dbReference>
<dbReference type="InterPro" id="IPR017853">
    <property type="entry name" value="GH"/>
</dbReference>
<dbReference type="EMBL" id="UGTM01000002">
    <property type="protein sequence ID" value="SUB94043.1"/>
    <property type="molecule type" value="Genomic_DNA"/>
</dbReference>
<dbReference type="GO" id="GO:0043039">
    <property type="term" value="P:tRNA aminoacylation"/>
    <property type="evidence" value="ECO:0007669"/>
    <property type="project" value="InterPro"/>
</dbReference>
<dbReference type="EC" id="3.2.1.135" evidence="5"/>
<dbReference type="CDD" id="cd11349">
    <property type="entry name" value="AmyAc_3"/>
    <property type="match status" value="1"/>
</dbReference>
<dbReference type="SMART" id="SM00863">
    <property type="entry name" value="tRNA_SAD"/>
    <property type="match status" value="1"/>
</dbReference>
<organism evidence="5 6">
    <name type="scientific">Prevotella denticola</name>
    <dbReference type="NCBI Taxonomy" id="28129"/>
    <lineage>
        <taxon>Bacteria</taxon>
        <taxon>Pseudomonadati</taxon>
        <taxon>Bacteroidota</taxon>
        <taxon>Bacteroidia</taxon>
        <taxon>Bacteroidales</taxon>
        <taxon>Prevotellaceae</taxon>
        <taxon>Prevotella</taxon>
    </lineage>
</organism>
<dbReference type="InterPro" id="IPR013780">
    <property type="entry name" value="Glyco_hydro_b"/>
</dbReference>
<sequence>MKTKLVIYQVLTRTFGNRNLTRKEYGTLEENGAGKMNDFDGKVLQRIHDLGVTHLWFTGIIRHATCTDYSAFGIPCQNPRVVKGRAGSPYAITDYYDIDPDIAVDVDARMAEFEALVARTHAAGMKVLMDFVPNHVARQYRSIARPQGVEDLGEGDDTGKHFDAQNNFYYCPGERLDLSCVPVHGYACDAAPYDEYPAKCTGNDRFDAHPQQNDWYETVKLNYGVDYCDAGGRSYHYNPVPSTWKKMTDILLFWAAKGVDGFRCDMAEMVPHEFWAYATQQVKALYPETIFIGEVYDPGRYRMYVESGFDYLYDKVGMYDCIRGVICDQRPASSITREWQQVDDIRDHMLYFLENHDEQRIASGFFAGNAWKGVPGMIVSALLQQNPVMVYAGQEFGERGMDKEGFSGRDGRSTIFDYWTCEAVYKGFFHHDALTTDEKKLSLVYQGILRFCNREKAVREGQTFDLMYANNQSYQFNPRRQFAFLRKADDEVLLVVANFDDRRVHISVTVPAHAYDFLGLPEQEVEMTDLLSGFTKTAELKRDGQIALDVPGNYGRIYKFNIKKKTVEYVLNSHNKEEFPPAHTAEHLLNQVMFRLFGAARSTNAHIERKKSKMTFILDHKPDRKEEKAIEDEMNRLIAEDLPVTFELVDRNHLPEGVSLDRLPEDASEMLRLVRIGDFDVCPCIGRHVRSTAQIGRFELLGTNWDEQKHAFRIRFKVIPA</sequence>